<comment type="caution">
    <text evidence="1">The sequence shown here is derived from an EMBL/GenBank/DDBJ whole genome shotgun (WGS) entry which is preliminary data.</text>
</comment>
<accession>A0A7J7X588</accession>
<sequence>MNVAFHWNGFSCVALSKTEHFVSAFEPFNKAAYLRGLPLPATNVLGHLQVRVLSHHILSPRRLPVLRHGSHRQPYLLCPGCETHLWLNSSHQINWWWGKPLEPPSLFAEGPPRPGRSFIPHWHVS</sequence>
<dbReference type="EMBL" id="JACAGC010000009">
    <property type="protein sequence ID" value="KAF6344867.1"/>
    <property type="molecule type" value="Genomic_DNA"/>
</dbReference>
<organism evidence="1 2">
    <name type="scientific">Rhinolophus ferrumequinum</name>
    <name type="common">Greater horseshoe bat</name>
    <dbReference type="NCBI Taxonomy" id="59479"/>
    <lineage>
        <taxon>Eukaryota</taxon>
        <taxon>Metazoa</taxon>
        <taxon>Chordata</taxon>
        <taxon>Craniata</taxon>
        <taxon>Vertebrata</taxon>
        <taxon>Euteleostomi</taxon>
        <taxon>Mammalia</taxon>
        <taxon>Eutheria</taxon>
        <taxon>Laurasiatheria</taxon>
        <taxon>Chiroptera</taxon>
        <taxon>Yinpterochiroptera</taxon>
        <taxon>Rhinolophoidea</taxon>
        <taxon>Rhinolophidae</taxon>
        <taxon>Rhinolophinae</taxon>
        <taxon>Rhinolophus</taxon>
    </lineage>
</organism>
<reference evidence="1 2" key="1">
    <citation type="journal article" date="2020" name="Nature">
        <title>Six reference-quality genomes reveal evolution of bat adaptations.</title>
        <authorList>
            <person name="Jebb D."/>
            <person name="Huang Z."/>
            <person name="Pippel M."/>
            <person name="Hughes G.M."/>
            <person name="Lavrichenko K."/>
            <person name="Devanna P."/>
            <person name="Winkler S."/>
            <person name="Jermiin L.S."/>
            <person name="Skirmuntt E.C."/>
            <person name="Katzourakis A."/>
            <person name="Burkitt-Gray L."/>
            <person name="Ray D.A."/>
            <person name="Sullivan K.A.M."/>
            <person name="Roscito J.G."/>
            <person name="Kirilenko B.M."/>
            <person name="Davalos L.M."/>
            <person name="Corthals A.P."/>
            <person name="Power M.L."/>
            <person name="Jones G."/>
            <person name="Ransome R.D."/>
            <person name="Dechmann D.K.N."/>
            <person name="Locatelli A.G."/>
            <person name="Puechmaille S.J."/>
            <person name="Fedrigo O."/>
            <person name="Jarvis E.D."/>
            <person name="Hiller M."/>
            <person name="Vernes S.C."/>
            <person name="Myers E.W."/>
            <person name="Teeling E.C."/>
        </authorList>
    </citation>
    <scope>NUCLEOTIDE SEQUENCE [LARGE SCALE GENOMIC DNA]</scope>
    <source>
        <strain evidence="1">MRhiFer1</strain>
        <tissue evidence="1">Lung</tissue>
    </source>
</reference>
<evidence type="ECO:0000313" key="1">
    <source>
        <dbReference type="EMBL" id="KAF6344867.1"/>
    </source>
</evidence>
<dbReference type="Proteomes" id="UP000585614">
    <property type="component" value="Unassembled WGS sequence"/>
</dbReference>
<name>A0A7J7X588_RHIFE</name>
<proteinExistence type="predicted"/>
<gene>
    <name evidence="1" type="ORF">mRhiFer1_010243</name>
</gene>
<evidence type="ECO:0000313" key="2">
    <source>
        <dbReference type="Proteomes" id="UP000585614"/>
    </source>
</evidence>
<dbReference type="AlphaFoldDB" id="A0A7J7X588"/>
<protein>
    <submittedName>
        <fullName evidence="1">Uncharacterized protein</fullName>
    </submittedName>
</protein>